<dbReference type="EMBL" id="AHMO02000011">
    <property type="protein sequence ID" value="EQA43203.1"/>
    <property type="molecule type" value="Genomic_DNA"/>
</dbReference>
<name>T0GCR1_9LEPT</name>
<evidence type="ECO:0000313" key="2">
    <source>
        <dbReference type="EMBL" id="EQA43203.1"/>
    </source>
</evidence>
<proteinExistence type="predicted"/>
<organism evidence="2 3">
    <name type="scientific">Leptospira broomii serovar Hurstbridge str. 5399</name>
    <dbReference type="NCBI Taxonomy" id="1049789"/>
    <lineage>
        <taxon>Bacteria</taxon>
        <taxon>Pseudomonadati</taxon>
        <taxon>Spirochaetota</taxon>
        <taxon>Spirochaetia</taxon>
        <taxon>Leptospirales</taxon>
        <taxon>Leptospiraceae</taxon>
        <taxon>Leptospira</taxon>
    </lineage>
</organism>
<evidence type="ECO:0000313" key="3">
    <source>
        <dbReference type="Proteomes" id="UP000015454"/>
    </source>
</evidence>
<keyword evidence="1" id="KW-0732">Signal</keyword>
<keyword evidence="3" id="KW-1185">Reference proteome</keyword>
<feature type="signal peptide" evidence="1">
    <location>
        <begin position="1"/>
        <end position="23"/>
    </location>
</feature>
<sequence length="231" mass="26696">MRFNNIKYGILSILLFASMQSCTYFNTGSVRYAERKDKAKGVYLLGFIENRDSHFDPFSTKNLGSMLKFELLFSGYDVLVIGDYLKTIEDNVAKEKAFKKEKSTESKDNTNFLPDSAKNVAGENFWQNIELDPRNLKEQEIKNLSGTVAFDYFIQGAISMNDNRKILDKKESAIIFLEVFDKKGKIISSVNYTVEDRTFTEANLLRDVCTKIVDKLDKREEKKNWMMLSLF</sequence>
<dbReference type="AlphaFoldDB" id="T0GCR1"/>
<dbReference type="NCBIfam" id="NF033169">
    <property type="entry name" value="lipo_LIC10494"/>
    <property type="match status" value="1"/>
</dbReference>
<keyword evidence="2" id="KW-0449">Lipoprotein</keyword>
<accession>T0GCR1</accession>
<protein>
    <submittedName>
        <fullName evidence="2">Lipoprotein</fullName>
    </submittedName>
</protein>
<dbReference type="OrthoDB" id="345802at2"/>
<dbReference type="STRING" id="1049789.LEP1GSC050_1788"/>
<gene>
    <name evidence="2" type="ORF">LEP1GSC050_1788</name>
</gene>
<dbReference type="Proteomes" id="UP000015454">
    <property type="component" value="Unassembled WGS sequence"/>
</dbReference>
<dbReference type="RefSeq" id="WP_010570189.1">
    <property type="nucleotide sequence ID" value="NZ_AHMO02000011.1"/>
</dbReference>
<feature type="chain" id="PRO_5004562966" evidence="1">
    <location>
        <begin position="24"/>
        <end position="231"/>
    </location>
</feature>
<reference evidence="2" key="1">
    <citation type="submission" date="2013-05" db="EMBL/GenBank/DDBJ databases">
        <authorList>
            <person name="Harkins D.M."/>
            <person name="Durkin A.S."/>
            <person name="Brinkac L.M."/>
            <person name="Haft D.H."/>
            <person name="Selengut J.D."/>
            <person name="Sanka R."/>
            <person name="DePew J."/>
            <person name="Purushe J."/>
            <person name="Hartskeerl R.A."/>
            <person name="Ahmed A."/>
            <person name="van der Linden H."/>
            <person name="Goris M.G.A."/>
            <person name="Vinetz J.M."/>
            <person name="Sutton G.G."/>
            <person name="Nierman W.C."/>
            <person name="Fouts D.E."/>
        </authorList>
    </citation>
    <scope>NUCLEOTIDE SEQUENCE [LARGE SCALE GENOMIC DNA]</scope>
    <source>
        <strain evidence="2">5399</strain>
    </source>
</reference>
<evidence type="ECO:0000256" key="1">
    <source>
        <dbReference type="SAM" id="SignalP"/>
    </source>
</evidence>
<dbReference type="PROSITE" id="PS51257">
    <property type="entry name" value="PROKAR_LIPOPROTEIN"/>
    <property type="match status" value="1"/>
</dbReference>
<comment type="caution">
    <text evidence="2">The sequence shown here is derived from an EMBL/GenBank/DDBJ whole genome shotgun (WGS) entry which is preliminary data.</text>
</comment>